<dbReference type="GO" id="GO:0060271">
    <property type="term" value="P:cilium assembly"/>
    <property type="evidence" value="ECO:0007669"/>
    <property type="project" value="TreeGrafter"/>
</dbReference>
<gene>
    <name evidence="2" type="primary">RvY_14749-1</name>
    <name evidence="2" type="synonym">RvY_14749.1</name>
    <name evidence="2" type="ORF">RvY_14749</name>
</gene>
<dbReference type="InterPro" id="IPR026511">
    <property type="entry name" value="PTHB1"/>
</dbReference>
<dbReference type="Pfam" id="PF14727">
    <property type="entry name" value="PHTB1_N"/>
    <property type="match status" value="1"/>
</dbReference>
<evidence type="ECO:0000259" key="1">
    <source>
        <dbReference type="Pfam" id="PF14727"/>
    </source>
</evidence>
<keyword evidence="3" id="KW-1185">Reference proteome</keyword>
<dbReference type="InterPro" id="IPR028073">
    <property type="entry name" value="PHTB1_N_dom"/>
</dbReference>
<sequence>MSVWKARELWDAPSAQDSFAANDPSLLPDLDVSLSIQCSRGCLCIVRIPERPGSDILIVGTWSGSISGFCPEQTPYSPEHVLFEKTLDSPVLQIETGSFILGAGSAGFQLAVLHPDKLSICYFTSQASEENSPGLVVLRAYKLKCAAYSLVTGSFSGVKGRQMLCVVMMDGTFTLIDQETVMETPPLEDFLLPGPVCYLPGRDCFVVGASNWTAECYTYSELASKAGLISSKPNQEVKMRKTWAYNCGEALLDIKCGADVSKAPLLLLGERHIFWLDINGAMRSIRRLDCQASFLTIYPSGLKIFLSYSLRLLSKLTVWFPVTVKDGVFNFILGTTTQTLLVYEELVPKWTAQLPMPVVDIRVARIASVKFRSVRKVFVNFIDECAFQFRRRCIDSLG</sequence>
<dbReference type="AlphaFoldDB" id="A0A1D1W0Q9"/>
<dbReference type="STRING" id="947166.A0A1D1W0Q9"/>
<accession>A0A1D1W0Q9</accession>
<name>A0A1D1W0Q9_RAMVA</name>
<evidence type="ECO:0000313" key="2">
    <source>
        <dbReference type="EMBL" id="GAV04479.1"/>
    </source>
</evidence>
<dbReference type="Proteomes" id="UP000186922">
    <property type="component" value="Unassembled WGS sequence"/>
</dbReference>
<dbReference type="PANTHER" id="PTHR20991">
    <property type="entry name" value="PARATHYROID HORMONE-RESPONSIVE B1 GENE"/>
    <property type="match status" value="1"/>
</dbReference>
<dbReference type="PANTHER" id="PTHR20991:SF0">
    <property type="entry name" value="PROTEIN PTHB1"/>
    <property type="match status" value="1"/>
</dbReference>
<dbReference type="EMBL" id="BDGG01000011">
    <property type="protein sequence ID" value="GAV04479.1"/>
    <property type="molecule type" value="Genomic_DNA"/>
</dbReference>
<dbReference type="OrthoDB" id="10262646at2759"/>
<proteinExistence type="predicted"/>
<feature type="domain" description="PTHB1 N-terminal" evidence="1">
    <location>
        <begin position="39"/>
        <end position="369"/>
    </location>
</feature>
<protein>
    <recommendedName>
        <fullName evidence="1">PTHB1 N-terminal domain-containing protein</fullName>
    </recommendedName>
</protein>
<evidence type="ECO:0000313" key="3">
    <source>
        <dbReference type="Proteomes" id="UP000186922"/>
    </source>
</evidence>
<dbReference type="GO" id="GO:0016020">
    <property type="term" value="C:membrane"/>
    <property type="evidence" value="ECO:0007669"/>
    <property type="project" value="TreeGrafter"/>
</dbReference>
<comment type="caution">
    <text evidence="2">The sequence shown here is derived from an EMBL/GenBank/DDBJ whole genome shotgun (WGS) entry which is preliminary data.</text>
</comment>
<organism evidence="2 3">
    <name type="scientific">Ramazzottius varieornatus</name>
    <name type="common">Water bear</name>
    <name type="synonym">Tardigrade</name>
    <dbReference type="NCBI Taxonomy" id="947166"/>
    <lineage>
        <taxon>Eukaryota</taxon>
        <taxon>Metazoa</taxon>
        <taxon>Ecdysozoa</taxon>
        <taxon>Tardigrada</taxon>
        <taxon>Eutardigrada</taxon>
        <taxon>Parachela</taxon>
        <taxon>Hypsibioidea</taxon>
        <taxon>Ramazzottiidae</taxon>
        <taxon>Ramazzottius</taxon>
    </lineage>
</organism>
<dbReference type="GO" id="GO:0034464">
    <property type="term" value="C:BBSome"/>
    <property type="evidence" value="ECO:0007669"/>
    <property type="project" value="InterPro"/>
</dbReference>
<reference evidence="2 3" key="1">
    <citation type="journal article" date="2016" name="Nat. Commun.">
        <title>Extremotolerant tardigrade genome and improved radiotolerance of human cultured cells by tardigrade-unique protein.</title>
        <authorList>
            <person name="Hashimoto T."/>
            <person name="Horikawa D.D."/>
            <person name="Saito Y."/>
            <person name="Kuwahara H."/>
            <person name="Kozuka-Hata H."/>
            <person name="Shin-I T."/>
            <person name="Minakuchi Y."/>
            <person name="Ohishi K."/>
            <person name="Motoyama A."/>
            <person name="Aizu T."/>
            <person name="Enomoto A."/>
            <person name="Kondo K."/>
            <person name="Tanaka S."/>
            <person name="Hara Y."/>
            <person name="Koshikawa S."/>
            <person name="Sagara H."/>
            <person name="Miura T."/>
            <person name="Yokobori S."/>
            <person name="Miyagawa K."/>
            <person name="Suzuki Y."/>
            <person name="Kubo T."/>
            <person name="Oyama M."/>
            <person name="Kohara Y."/>
            <person name="Fujiyama A."/>
            <person name="Arakawa K."/>
            <person name="Katayama T."/>
            <person name="Toyoda A."/>
            <person name="Kunieda T."/>
        </authorList>
    </citation>
    <scope>NUCLEOTIDE SEQUENCE [LARGE SCALE GENOMIC DNA]</scope>
    <source>
        <strain evidence="2 3">YOKOZUNA-1</strain>
    </source>
</reference>